<accession>A0ABV5WHY6</accession>
<dbReference type="Proteomes" id="UP001589609">
    <property type="component" value="Unassembled WGS sequence"/>
</dbReference>
<proteinExistence type="predicted"/>
<comment type="caution">
    <text evidence="2">The sequence shown here is derived from an EMBL/GenBank/DDBJ whole genome shotgun (WGS) entry which is preliminary data.</text>
</comment>
<name>A0ABV5WHY6_9BACI</name>
<evidence type="ECO:0000313" key="3">
    <source>
        <dbReference type="Proteomes" id="UP001589609"/>
    </source>
</evidence>
<protein>
    <submittedName>
        <fullName evidence="2">Uncharacterized protein</fullName>
    </submittedName>
</protein>
<dbReference type="RefSeq" id="WP_379950326.1">
    <property type="nucleotide sequence ID" value="NZ_JBHMAF010000108.1"/>
</dbReference>
<gene>
    <name evidence="2" type="ORF">ACFFMS_16590</name>
</gene>
<reference evidence="2 3" key="1">
    <citation type="submission" date="2024-09" db="EMBL/GenBank/DDBJ databases">
        <authorList>
            <person name="Sun Q."/>
            <person name="Mori K."/>
        </authorList>
    </citation>
    <scope>NUCLEOTIDE SEQUENCE [LARGE SCALE GENOMIC DNA]</scope>
    <source>
        <strain evidence="2 3">JCM 11201</strain>
    </source>
</reference>
<dbReference type="EMBL" id="JBHMAF010000108">
    <property type="protein sequence ID" value="MFB9759986.1"/>
    <property type="molecule type" value="Genomic_DNA"/>
</dbReference>
<keyword evidence="3" id="KW-1185">Reference proteome</keyword>
<organism evidence="2 3">
    <name type="scientific">Ectobacillus funiculus</name>
    <dbReference type="NCBI Taxonomy" id="137993"/>
    <lineage>
        <taxon>Bacteria</taxon>
        <taxon>Bacillati</taxon>
        <taxon>Bacillota</taxon>
        <taxon>Bacilli</taxon>
        <taxon>Bacillales</taxon>
        <taxon>Bacillaceae</taxon>
        <taxon>Ectobacillus</taxon>
    </lineage>
</organism>
<sequence>MGVYIEKFIVVNNYGTIEFRDGQRDVSFSASKANNGALGPTVADFVNGRRVRNLERERLNEAPAVEEESSEEEEMSDLSSGLSF</sequence>
<feature type="compositionally biased region" description="Acidic residues" evidence="1">
    <location>
        <begin position="64"/>
        <end position="76"/>
    </location>
</feature>
<evidence type="ECO:0000313" key="2">
    <source>
        <dbReference type="EMBL" id="MFB9759986.1"/>
    </source>
</evidence>
<evidence type="ECO:0000256" key="1">
    <source>
        <dbReference type="SAM" id="MobiDB-lite"/>
    </source>
</evidence>
<feature type="region of interest" description="Disordered" evidence="1">
    <location>
        <begin position="57"/>
        <end position="84"/>
    </location>
</feature>